<sequence>MKTIVTHIGSDLDAITAIWLVKTYFPGWEEANIAFVPAGKTLDGAPPDDNPDVIHVDTGMGRYDHHQSDADTCAAQRVYEVVKASRGADVALERMLAVVNEVDHFREVFFPNPTADFWEFSLVAAIDGWRLLYSDNPIKIVSLAMEALDGIYKTFQNKVWAEKELKEKAVHFDSPWGKAFGIETTNDEVVHLGQKMGYALVIRRDPRKGYIRIKSLPKDDIDLTAVYNTLKEKDPEATWFLHASRHMILNGSAKNPDMRATTLLLEEIIDILKNQKNI</sequence>
<accession>A0A1F6B1A8</accession>
<organism evidence="1 2">
    <name type="scientific">Candidatus Gottesmanbacteria bacterium RIFCSPLOWO2_01_FULL_49_10</name>
    <dbReference type="NCBI Taxonomy" id="1798396"/>
    <lineage>
        <taxon>Bacteria</taxon>
        <taxon>Candidatus Gottesmaniibacteriota</taxon>
    </lineage>
</organism>
<name>A0A1F6B1A8_9BACT</name>
<comment type="caution">
    <text evidence="1">The sequence shown here is derived from an EMBL/GenBank/DDBJ whole genome shotgun (WGS) entry which is preliminary data.</text>
</comment>
<dbReference type="STRING" id="1798396.A2973_05410"/>
<reference evidence="1 2" key="1">
    <citation type="journal article" date="2016" name="Nat. Commun.">
        <title>Thousands of microbial genomes shed light on interconnected biogeochemical processes in an aquifer system.</title>
        <authorList>
            <person name="Anantharaman K."/>
            <person name="Brown C.T."/>
            <person name="Hug L.A."/>
            <person name="Sharon I."/>
            <person name="Castelle C.J."/>
            <person name="Probst A.J."/>
            <person name="Thomas B.C."/>
            <person name="Singh A."/>
            <person name="Wilkins M.J."/>
            <person name="Karaoz U."/>
            <person name="Brodie E.L."/>
            <person name="Williams K.H."/>
            <person name="Hubbard S.S."/>
            <person name="Banfield J.F."/>
        </authorList>
    </citation>
    <scope>NUCLEOTIDE SEQUENCE [LARGE SCALE GENOMIC DNA]</scope>
</reference>
<dbReference type="Proteomes" id="UP000176409">
    <property type="component" value="Unassembled WGS sequence"/>
</dbReference>
<dbReference type="AlphaFoldDB" id="A0A1F6B1A8"/>
<evidence type="ECO:0000313" key="2">
    <source>
        <dbReference type="Proteomes" id="UP000176409"/>
    </source>
</evidence>
<gene>
    <name evidence="1" type="ORF">A2973_05410</name>
</gene>
<proteinExistence type="predicted"/>
<evidence type="ECO:0000313" key="1">
    <source>
        <dbReference type="EMBL" id="OGG30710.1"/>
    </source>
</evidence>
<dbReference type="EMBL" id="MFJZ01000007">
    <property type="protein sequence ID" value="OGG30710.1"/>
    <property type="molecule type" value="Genomic_DNA"/>
</dbReference>
<protein>
    <submittedName>
        <fullName evidence="1">Uncharacterized protein</fullName>
    </submittedName>
</protein>